<keyword evidence="6" id="KW-0406">Ion transport</keyword>
<organism evidence="10 11">
    <name type="scientific">Hucho hucho</name>
    <name type="common">huchen</name>
    <dbReference type="NCBI Taxonomy" id="62062"/>
    <lineage>
        <taxon>Eukaryota</taxon>
        <taxon>Metazoa</taxon>
        <taxon>Chordata</taxon>
        <taxon>Craniata</taxon>
        <taxon>Vertebrata</taxon>
        <taxon>Euteleostomi</taxon>
        <taxon>Actinopterygii</taxon>
        <taxon>Neopterygii</taxon>
        <taxon>Teleostei</taxon>
        <taxon>Protacanthopterygii</taxon>
        <taxon>Salmoniformes</taxon>
        <taxon>Salmonidae</taxon>
        <taxon>Salmoninae</taxon>
        <taxon>Hucho</taxon>
    </lineage>
</organism>
<keyword evidence="11" id="KW-1185">Reference proteome</keyword>
<dbReference type="AlphaFoldDB" id="A0A4W5JTM3"/>
<evidence type="ECO:0000256" key="6">
    <source>
        <dbReference type="ARBA" id="ARBA00023065"/>
    </source>
</evidence>
<evidence type="ECO:0000256" key="7">
    <source>
        <dbReference type="ARBA" id="ARBA00023136"/>
    </source>
</evidence>
<evidence type="ECO:0000256" key="2">
    <source>
        <dbReference type="ARBA" id="ARBA00008497"/>
    </source>
</evidence>
<feature type="transmembrane region" description="Helical" evidence="9">
    <location>
        <begin position="91"/>
        <end position="117"/>
    </location>
</feature>
<dbReference type="STRING" id="62062.ENSHHUP00000001580"/>
<evidence type="ECO:0000313" key="11">
    <source>
        <dbReference type="Proteomes" id="UP000314982"/>
    </source>
</evidence>
<comment type="similarity">
    <text evidence="2">Belongs to the CALHM family.</text>
</comment>
<evidence type="ECO:0000256" key="4">
    <source>
        <dbReference type="ARBA" id="ARBA00022692"/>
    </source>
</evidence>
<dbReference type="GO" id="GO:0005886">
    <property type="term" value="C:plasma membrane"/>
    <property type="evidence" value="ECO:0007669"/>
    <property type="project" value="TreeGrafter"/>
</dbReference>
<dbReference type="InterPro" id="IPR029569">
    <property type="entry name" value="CALHM"/>
</dbReference>
<evidence type="ECO:0000256" key="5">
    <source>
        <dbReference type="ARBA" id="ARBA00022989"/>
    </source>
</evidence>
<dbReference type="GO" id="GO:0005261">
    <property type="term" value="F:monoatomic cation channel activity"/>
    <property type="evidence" value="ECO:0007669"/>
    <property type="project" value="TreeGrafter"/>
</dbReference>
<keyword evidence="5 9" id="KW-1133">Transmembrane helix</keyword>
<dbReference type="Proteomes" id="UP000314982">
    <property type="component" value="Unassembled WGS sequence"/>
</dbReference>
<dbReference type="Ensembl" id="ENSHHUT00000001631.1">
    <property type="protein sequence ID" value="ENSHHUP00000001580.1"/>
    <property type="gene ID" value="ENSHHUG00000001064.1"/>
</dbReference>
<evidence type="ECO:0000256" key="3">
    <source>
        <dbReference type="ARBA" id="ARBA00022448"/>
    </source>
</evidence>
<evidence type="ECO:0000313" key="10">
    <source>
        <dbReference type="Ensembl" id="ENSHHUP00000001580.1"/>
    </source>
</evidence>
<dbReference type="GO" id="GO:1904669">
    <property type="term" value="P:ATP export"/>
    <property type="evidence" value="ECO:0007669"/>
    <property type="project" value="UniProtKB-ARBA"/>
</dbReference>
<evidence type="ECO:0000256" key="1">
    <source>
        <dbReference type="ARBA" id="ARBA00004141"/>
    </source>
</evidence>
<dbReference type="GeneTree" id="ENSGT01030000234610"/>
<keyword evidence="3" id="KW-0813">Transport</keyword>
<proteinExistence type="inferred from homology"/>
<evidence type="ECO:0000256" key="9">
    <source>
        <dbReference type="SAM" id="Phobius"/>
    </source>
</evidence>
<keyword evidence="7 9" id="KW-0472">Membrane</keyword>
<keyword evidence="8" id="KW-0407">Ion channel</keyword>
<dbReference type="PANTHER" id="PTHR32261">
    <property type="entry name" value="CALCIUM HOMEOSTASIS MODULATOR PROTEIN"/>
    <property type="match status" value="1"/>
</dbReference>
<protein>
    <submittedName>
        <fullName evidence="10">Calcium homeostasis modulator family member 6</fullName>
    </submittedName>
</protein>
<dbReference type="Pfam" id="PF14798">
    <property type="entry name" value="Ca_hom_mod"/>
    <property type="match status" value="1"/>
</dbReference>
<comment type="subcellular location">
    <subcellularLocation>
        <location evidence="1">Membrane</location>
        <topology evidence="1">Multi-pass membrane protein</topology>
    </subcellularLocation>
</comment>
<feature type="transmembrane region" description="Helical" evidence="9">
    <location>
        <begin position="183"/>
        <end position="205"/>
    </location>
</feature>
<reference evidence="11" key="1">
    <citation type="submission" date="2018-06" db="EMBL/GenBank/DDBJ databases">
        <title>Genome assembly of Danube salmon.</title>
        <authorList>
            <person name="Macqueen D.J."/>
            <person name="Gundappa M.K."/>
        </authorList>
    </citation>
    <scope>NUCLEOTIDE SEQUENCE [LARGE SCALE GENOMIC DNA]</scope>
</reference>
<dbReference type="PANTHER" id="PTHR32261:SF4">
    <property type="entry name" value="CALCIUM HOMEOSTASIS MODULATOR PROTEIN 6"/>
    <property type="match status" value="1"/>
</dbReference>
<reference evidence="10" key="3">
    <citation type="submission" date="2025-09" db="UniProtKB">
        <authorList>
            <consortium name="Ensembl"/>
        </authorList>
    </citation>
    <scope>IDENTIFICATION</scope>
</reference>
<accession>A0A4W5JTM3</accession>
<feature type="transmembrane region" description="Helical" evidence="9">
    <location>
        <begin position="51"/>
        <end position="70"/>
    </location>
</feature>
<keyword evidence="4 9" id="KW-0812">Transmembrane</keyword>
<reference evidence="10" key="2">
    <citation type="submission" date="2025-08" db="UniProtKB">
        <authorList>
            <consortium name="Ensembl"/>
        </authorList>
    </citation>
    <scope>IDENTIFICATION</scope>
</reference>
<evidence type="ECO:0000256" key="8">
    <source>
        <dbReference type="ARBA" id="ARBA00023303"/>
    </source>
</evidence>
<sequence length="327" mass="36736">MMDKFQTVLKIFQKQKTSLGFGLVALLTAGGEQIFSSVVFKCPCSGWNFSYGMVFLLVPALALLVLGYIMSNKTWKLFTGLCLRKSKCCHFKYFCACGVVFFQITTTAVVAPVSWIAVALLNGNYFECAVTGVNVSVFTNHLCDGKSPQCQDELYKFPCGRATHVPQSDSNDVLATIRAESQVLGWLLIASIMVFNLLLTCVARCNSPVSYLQLKFWRVYAQRESDLLEKYTADHAEKLAERNLKSFFQHTLPEPVTTPPNQAWEKISSLYRFSTRDHYYSILHKYVEMCHDPAEARDNRLSSVRSDGPDTATPAVLAFVDEGKMML</sequence>
<name>A0A4W5JTM3_9TELE</name>